<dbReference type="Proteomes" id="UP000436088">
    <property type="component" value="Unassembled WGS sequence"/>
</dbReference>
<evidence type="ECO:0000256" key="1">
    <source>
        <dbReference type="ARBA" id="ARBA00006974"/>
    </source>
</evidence>
<evidence type="ECO:0000256" key="6">
    <source>
        <dbReference type="ARBA" id="ARBA00023274"/>
    </source>
</evidence>
<keyword evidence="3" id="KW-0217">Developmental protein</keyword>
<accession>A0A6A2YHR5</accession>
<dbReference type="PRINTS" id="PR00882">
    <property type="entry name" value="RIBOSOMALL7A"/>
</dbReference>
<dbReference type="GO" id="GO:0009733">
    <property type="term" value="P:response to auxin"/>
    <property type="evidence" value="ECO:0007669"/>
    <property type="project" value="InterPro"/>
</dbReference>
<dbReference type="EMBL" id="VEPZ02001399">
    <property type="protein sequence ID" value="KAE8675547.1"/>
    <property type="molecule type" value="Genomic_DNA"/>
</dbReference>
<dbReference type="PROSITE" id="PS01082">
    <property type="entry name" value="RIBOSOMAL_L7AE"/>
    <property type="match status" value="1"/>
</dbReference>
<comment type="caution">
    <text evidence="9">The sequence shown here is derived from an EMBL/GenBank/DDBJ whole genome shotgun (WGS) entry which is preliminary data.</text>
</comment>
<dbReference type="Pfam" id="PF01248">
    <property type="entry name" value="Ribosomal_L7Ae"/>
    <property type="match status" value="1"/>
</dbReference>
<proteinExistence type="inferred from homology"/>
<comment type="similarity">
    <text evidence="1">Belongs to the ARG7 family.</text>
</comment>
<evidence type="ECO:0000313" key="9">
    <source>
        <dbReference type="EMBL" id="KAE8675547.1"/>
    </source>
</evidence>
<keyword evidence="10" id="KW-1185">Reference proteome</keyword>
<dbReference type="InterPro" id="IPR018492">
    <property type="entry name" value="Ribosomal_eL8/Nhp2"/>
</dbReference>
<dbReference type="InterPro" id="IPR050257">
    <property type="entry name" value="eL8/uL1-like"/>
</dbReference>
<dbReference type="InterPro" id="IPR003676">
    <property type="entry name" value="SAUR_fam"/>
</dbReference>
<dbReference type="GO" id="GO:0005840">
    <property type="term" value="C:ribosome"/>
    <property type="evidence" value="ECO:0007669"/>
    <property type="project" value="UniProtKB-KW"/>
</dbReference>
<keyword evidence="4" id="KW-0341">Growth regulation</keyword>
<comment type="similarity">
    <text evidence="2">Belongs to the eukaryotic ribosomal protein eL8 family.</text>
</comment>
<dbReference type="GO" id="GO:1990904">
    <property type="term" value="C:ribonucleoprotein complex"/>
    <property type="evidence" value="ECO:0007669"/>
    <property type="project" value="UniProtKB-KW"/>
</dbReference>
<evidence type="ECO:0000313" key="10">
    <source>
        <dbReference type="Proteomes" id="UP000436088"/>
    </source>
</evidence>
<evidence type="ECO:0000256" key="2">
    <source>
        <dbReference type="ARBA" id="ARBA00007337"/>
    </source>
</evidence>
<dbReference type="InterPro" id="IPR004037">
    <property type="entry name" value="Ribosomal_eL8-like_CS"/>
</dbReference>
<name>A0A6A2YHR5_HIBSY</name>
<evidence type="ECO:0000256" key="5">
    <source>
        <dbReference type="ARBA" id="ARBA00022980"/>
    </source>
</evidence>
<organism evidence="9 10">
    <name type="scientific">Hibiscus syriacus</name>
    <name type="common">Rose of Sharon</name>
    <dbReference type="NCBI Taxonomy" id="106335"/>
    <lineage>
        <taxon>Eukaryota</taxon>
        <taxon>Viridiplantae</taxon>
        <taxon>Streptophyta</taxon>
        <taxon>Embryophyta</taxon>
        <taxon>Tracheophyta</taxon>
        <taxon>Spermatophyta</taxon>
        <taxon>Magnoliopsida</taxon>
        <taxon>eudicotyledons</taxon>
        <taxon>Gunneridae</taxon>
        <taxon>Pentapetalae</taxon>
        <taxon>rosids</taxon>
        <taxon>malvids</taxon>
        <taxon>Malvales</taxon>
        <taxon>Malvaceae</taxon>
        <taxon>Malvoideae</taxon>
        <taxon>Hibiscus</taxon>
    </lineage>
</organism>
<gene>
    <name evidence="9" type="ORF">F3Y22_tig00111662pilonHSYRG00185</name>
</gene>
<keyword evidence="5 9" id="KW-0689">Ribosomal protein</keyword>
<dbReference type="InterPro" id="IPR001921">
    <property type="entry name" value="Ribosomal_eL8_euk"/>
</dbReference>
<keyword evidence="6" id="KW-0687">Ribonucleoprotein</keyword>
<dbReference type="Pfam" id="PF02519">
    <property type="entry name" value="Auxin_inducible"/>
    <property type="match status" value="1"/>
</dbReference>
<dbReference type="PANTHER" id="PTHR23105">
    <property type="entry name" value="RIBOSOMAL PROTEIN L7AE FAMILY MEMBER"/>
    <property type="match status" value="1"/>
</dbReference>
<dbReference type="AlphaFoldDB" id="A0A6A2YHR5"/>
<sequence>MDVWKTKGKKNVLMKAWERCRSLGNTGRKSSATPSPLMRKSKSCHVFPSIQEEDNTKKKKDKCFLVAPEGCFSVYVGPQRQRFMIKTQTVNHPLFKLLLEDAELEYGFSPEGPLLLPCNVDLFYRVLAEIDDNGDGDMSPFCLKGFPSAVLNHKEKKKARVLGVEEMAPKRGGKVAVPAKKKQEKVVNPLLEKRPKQFGIGGALPPKKDLHRFVKWPKVVRIQRKKRILKQRLKHLASVILSIFIAVGNKSVQVTPQVQAGGQGGEEGTSVEKGPGRAEGKAPESKKPIVVKYGLNHVTYLIEQNKAQLVVIAHDVDPIELVVWLPALCRKMEVPYCIVKGKSRLGSIVHKKTASVLCLTTVKNEDKMEFSKILEAIKANFNDKYDENRKKWGGGIMGSKSQARTKAKERLLAKEAAQRMT</sequence>
<dbReference type="GO" id="GO:0042254">
    <property type="term" value="P:ribosome biogenesis"/>
    <property type="evidence" value="ECO:0007669"/>
    <property type="project" value="InterPro"/>
</dbReference>
<dbReference type="InterPro" id="IPR029064">
    <property type="entry name" value="Ribosomal_eL30-like_sf"/>
</dbReference>
<evidence type="ECO:0000256" key="3">
    <source>
        <dbReference type="ARBA" id="ARBA00022473"/>
    </source>
</evidence>
<dbReference type="PRINTS" id="PR00881">
    <property type="entry name" value="L7ARS6FAMILY"/>
</dbReference>
<evidence type="ECO:0000256" key="4">
    <source>
        <dbReference type="ARBA" id="ARBA00022604"/>
    </source>
</evidence>
<dbReference type="SUPFAM" id="SSF55315">
    <property type="entry name" value="L30e-like"/>
    <property type="match status" value="1"/>
</dbReference>
<dbReference type="Gene3D" id="3.30.1330.30">
    <property type="match status" value="1"/>
</dbReference>
<evidence type="ECO:0000256" key="7">
    <source>
        <dbReference type="SAM" id="MobiDB-lite"/>
    </source>
</evidence>
<dbReference type="GO" id="GO:0003723">
    <property type="term" value="F:RNA binding"/>
    <property type="evidence" value="ECO:0007669"/>
    <property type="project" value="InterPro"/>
</dbReference>
<reference evidence="9" key="1">
    <citation type="submission" date="2019-09" db="EMBL/GenBank/DDBJ databases">
        <title>Draft genome information of white flower Hibiscus syriacus.</title>
        <authorList>
            <person name="Kim Y.-M."/>
        </authorList>
    </citation>
    <scope>NUCLEOTIDE SEQUENCE [LARGE SCALE GENOMIC DNA]</scope>
    <source>
        <strain evidence="9">YM2019G1</strain>
    </source>
</reference>
<evidence type="ECO:0000259" key="8">
    <source>
        <dbReference type="Pfam" id="PF01248"/>
    </source>
</evidence>
<protein>
    <submittedName>
        <fullName evidence="9">60S ribosomal protein L7a</fullName>
    </submittedName>
</protein>
<feature type="compositionally biased region" description="Basic and acidic residues" evidence="7">
    <location>
        <begin position="274"/>
        <end position="283"/>
    </location>
</feature>
<feature type="region of interest" description="Disordered" evidence="7">
    <location>
        <begin position="257"/>
        <end position="283"/>
    </location>
</feature>
<feature type="domain" description="Ribosomal protein eL8/eL30/eS12/Gadd45" evidence="8">
    <location>
        <begin position="279"/>
        <end position="369"/>
    </location>
</feature>
<dbReference type="InterPro" id="IPR004038">
    <property type="entry name" value="Ribosomal_eL8/eL30/eS12/Gad45"/>
</dbReference>